<keyword evidence="6 9" id="KW-0061">Asparagine biosynthesis</keyword>
<name>R7B1T9_9FIRM</name>
<dbReference type="EMBL" id="CBHH010000052">
    <property type="protein sequence ID" value="CDD57894.1"/>
    <property type="molecule type" value="Genomic_DNA"/>
</dbReference>
<evidence type="ECO:0000256" key="7">
    <source>
        <dbReference type="ARBA" id="ARBA00022962"/>
    </source>
</evidence>
<keyword evidence="7 9" id="KW-0315">Glutamine amidotransferase</keyword>
<dbReference type="SUPFAM" id="SSF56235">
    <property type="entry name" value="N-terminal nucleophile aminohydrolases (Ntn hydrolases)"/>
    <property type="match status" value="1"/>
</dbReference>
<proteinExistence type="inferred from homology"/>
<dbReference type="InterPro" id="IPR001962">
    <property type="entry name" value="Asn_synthase"/>
</dbReference>
<dbReference type="InterPro" id="IPR006426">
    <property type="entry name" value="Asn_synth_AEB"/>
</dbReference>
<dbReference type="CDD" id="cd00712">
    <property type="entry name" value="AsnB"/>
    <property type="match status" value="1"/>
</dbReference>
<dbReference type="GO" id="GO:0006529">
    <property type="term" value="P:asparagine biosynthetic process"/>
    <property type="evidence" value="ECO:0007669"/>
    <property type="project" value="UniProtKB-KW"/>
</dbReference>
<comment type="catalytic activity">
    <reaction evidence="8">
        <text>L-aspartate + L-glutamine + ATP + H2O = L-asparagine + L-glutamate + AMP + diphosphate + H(+)</text>
        <dbReference type="Rhea" id="RHEA:12228"/>
        <dbReference type="ChEBI" id="CHEBI:15377"/>
        <dbReference type="ChEBI" id="CHEBI:15378"/>
        <dbReference type="ChEBI" id="CHEBI:29985"/>
        <dbReference type="ChEBI" id="CHEBI:29991"/>
        <dbReference type="ChEBI" id="CHEBI:30616"/>
        <dbReference type="ChEBI" id="CHEBI:33019"/>
        <dbReference type="ChEBI" id="CHEBI:58048"/>
        <dbReference type="ChEBI" id="CHEBI:58359"/>
        <dbReference type="ChEBI" id="CHEBI:456215"/>
        <dbReference type="EC" id="6.3.5.4"/>
    </reaction>
</comment>
<dbReference type="PANTHER" id="PTHR43284:SF1">
    <property type="entry name" value="ASPARAGINE SYNTHETASE"/>
    <property type="match status" value="1"/>
</dbReference>
<dbReference type="PANTHER" id="PTHR43284">
    <property type="entry name" value="ASPARAGINE SYNTHETASE (GLUTAMINE-HYDROLYZING)"/>
    <property type="match status" value="1"/>
</dbReference>
<dbReference type="Gene3D" id="3.40.50.620">
    <property type="entry name" value="HUPs"/>
    <property type="match status" value="1"/>
</dbReference>
<dbReference type="PROSITE" id="PS51278">
    <property type="entry name" value="GATASE_TYPE_2"/>
    <property type="match status" value="1"/>
</dbReference>
<dbReference type="EC" id="6.3.5.4" evidence="3"/>
<dbReference type="SUPFAM" id="SSF52402">
    <property type="entry name" value="Adenine nucleotide alpha hydrolases-like"/>
    <property type="match status" value="1"/>
</dbReference>
<dbReference type="GO" id="GO:0005524">
    <property type="term" value="F:ATP binding"/>
    <property type="evidence" value="ECO:0007669"/>
    <property type="project" value="UniProtKB-KW"/>
</dbReference>
<dbReference type="InterPro" id="IPR014729">
    <property type="entry name" value="Rossmann-like_a/b/a_fold"/>
</dbReference>
<evidence type="ECO:0000256" key="10">
    <source>
        <dbReference type="PIRSR" id="PIRSR001589-2"/>
    </source>
</evidence>
<evidence type="ECO:0000256" key="6">
    <source>
        <dbReference type="ARBA" id="ARBA00022888"/>
    </source>
</evidence>
<evidence type="ECO:0000256" key="3">
    <source>
        <dbReference type="ARBA" id="ARBA00012737"/>
    </source>
</evidence>
<evidence type="ECO:0000256" key="4">
    <source>
        <dbReference type="ARBA" id="ARBA00022741"/>
    </source>
</evidence>
<sequence length="648" mass="74586">MCGISGYIDMKHGVDKNVLRDMTQMIRHRGPDDEGYALFTQNKVVFAKGDDTAEQIDASPIEDIQCQDYFMGFGHRRLSILDLSVLGHQPMQKHNKVLTYNGEVYNYIEIREELKKQGYTFVSNCDSEVILSAYDCWGDRCVEKFNGMWAFAIYDLSNHNLFMSRDRFGVKPLYYYYNNDKLIFSSEIKQILRDETVPRIVNEEILAHYLKYNFREYSENTFFKGISVLIGGCNMNVTFDFNKKCIKDIKIDRYYALSERVKVQPCDDSAKLIGDALRKAVRLRMRSDVKVGSCLSGGLDSSSIVGIVCDSLKKDGKDSGDFETVTIGFSGEDKINEVNFSKAVVDYCGCKENLITPDSKSMMEHLEKLVWHDDEPLPHLGIEVSYAVFKGAADNGCEVFFDGQGGDEGLTGYYFYYANYLWNVLKKQGGFKFRKELKKIVSSSDMSYKAAIIYMLYFNIPAVRMLGNEFRRGGYMSKRARKAVNTKNLSMFFGSKDGLDRQIEDYLYGSLPCILHWEDRNSMASSVETRLPFLDYEYVEKVLSVAVTDKLEKGYTKAPLRKYMVGMLPDDVIWRKNKLGFPAPTEKWLWEMPKEYIMELLDNAKSGAFFNIRKLKSDYLRHKGDASMLQKFIAVELWMRAFELRSEA</sequence>
<evidence type="ECO:0000256" key="2">
    <source>
        <dbReference type="ARBA" id="ARBA00005752"/>
    </source>
</evidence>
<dbReference type="Proteomes" id="UP000018141">
    <property type="component" value="Unassembled WGS sequence"/>
</dbReference>
<gene>
    <name evidence="12" type="ORF">BN656_01856</name>
</gene>
<dbReference type="GO" id="GO:0004066">
    <property type="term" value="F:asparagine synthase (glutamine-hydrolyzing) activity"/>
    <property type="evidence" value="ECO:0007669"/>
    <property type="project" value="UniProtKB-EC"/>
</dbReference>
<evidence type="ECO:0000256" key="1">
    <source>
        <dbReference type="ARBA" id="ARBA00005187"/>
    </source>
</evidence>
<dbReference type="CDD" id="cd01991">
    <property type="entry name" value="Asn_synthase_B_C"/>
    <property type="match status" value="1"/>
</dbReference>
<evidence type="ECO:0000313" key="12">
    <source>
        <dbReference type="EMBL" id="CDD57894.1"/>
    </source>
</evidence>
<comment type="pathway">
    <text evidence="1">Amino-acid biosynthesis; L-asparagine biosynthesis; L-asparagine from L-aspartate (L-Gln route): step 1/1.</text>
</comment>
<evidence type="ECO:0000259" key="11">
    <source>
        <dbReference type="PROSITE" id="PS51278"/>
    </source>
</evidence>
<dbReference type="InterPro" id="IPR033738">
    <property type="entry name" value="AsnB_N"/>
</dbReference>
<evidence type="ECO:0000256" key="8">
    <source>
        <dbReference type="ARBA" id="ARBA00048741"/>
    </source>
</evidence>
<dbReference type="InterPro" id="IPR029055">
    <property type="entry name" value="Ntn_hydrolases_N"/>
</dbReference>
<keyword evidence="4 10" id="KW-0547">Nucleotide-binding</keyword>
<protein>
    <recommendedName>
        <fullName evidence="3">asparagine synthase (glutamine-hydrolyzing)</fullName>
        <ecNumber evidence="3">6.3.5.4</ecNumber>
    </recommendedName>
</protein>
<dbReference type="Pfam" id="PF13537">
    <property type="entry name" value="GATase_7"/>
    <property type="match status" value="1"/>
</dbReference>
<dbReference type="InterPro" id="IPR017932">
    <property type="entry name" value="GATase_2_dom"/>
</dbReference>
<keyword evidence="9" id="KW-0028">Amino-acid biosynthesis</keyword>
<evidence type="ECO:0000256" key="9">
    <source>
        <dbReference type="PIRSR" id="PIRSR001589-1"/>
    </source>
</evidence>
<feature type="domain" description="Glutamine amidotransferase type-2" evidence="11">
    <location>
        <begin position="2"/>
        <end position="211"/>
    </location>
</feature>
<accession>R7B1T9</accession>
<comment type="caution">
    <text evidence="12">The sequence shown here is derived from an EMBL/GenBank/DDBJ whole genome shotgun (WGS) entry which is preliminary data.</text>
</comment>
<comment type="similarity">
    <text evidence="2">Belongs to the asparagine synthetase family.</text>
</comment>
<evidence type="ECO:0000313" key="13">
    <source>
        <dbReference type="Proteomes" id="UP000018141"/>
    </source>
</evidence>
<dbReference type="PIRSF" id="PIRSF001589">
    <property type="entry name" value="Asn_synthetase_glu-h"/>
    <property type="match status" value="1"/>
</dbReference>
<dbReference type="Pfam" id="PF00733">
    <property type="entry name" value="Asn_synthase"/>
    <property type="match status" value="1"/>
</dbReference>
<evidence type="ECO:0000256" key="5">
    <source>
        <dbReference type="ARBA" id="ARBA00022840"/>
    </source>
</evidence>
<dbReference type="NCBIfam" id="TIGR01536">
    <property type="entry name" value="asn_synth_AEB"/>
    <property type="match status" value="1"/>
</dbReference>
<dbReference type="AlphaFoldDB" id="R7B1T9"/>
<dbReference type="Gene3D" id="3.60.20.10">
    <property type="entry name" value="Glutamine Phosphoribosylpyrophosphate, subunit 1, domain 1"/>
    <property type="match status" value="1"/>
</dbReference>
<feature type="binding site" evidence="10">
    <location>
        <position position="327"/>
    </location>
    <ligand>
        <name>ATP</name>
        <dbReference type="ChEBI" id="CHEBI:30616"/>
    </ligand>
</feature>
<organism evidence="12 13">
    <name type="scientific">Bacteroides pectinophilus CAG:437</name>
    <dbReference type="NCBI Taxonomy" id="1263051"/>
    <lineage>
        <taxon>Bacteria</taxon>
        <taxon>Bacillati</taxon>
        <taxon>Bacillota</taxon>
        <taxon>Clostridia</taxon>
        <taxon>Eubacteriales</taxon>
    </lineage>
</organism>
<feature type="binding site" evidence="10">
    <location>
        <position position="126"/>
    </location>
    <ligand>
        <name>L-glutamine</name>
        <dbReference type="ChEBI" id="CHEBI:58359"/>
    </ligand>
</feature>
<keyword evidence="5 10" id="KW-0067">ATP-binding</keyword>
<feature type="active site" description="For GATase activity" evidence="9">
    <location>
        <position position="2"/>
    </location>
</feature>
<reference evidence="12" key="1">
    <citation type="submission" date="2012-11" db="EMBL/GenBank/DDBJ databases">
        <title>Dependencies among metagenomic species, viruses, plasmids and units of genetic variation.</title>
        <authorList>
            <person name="Nielsen H.B."/>
            <person name="Almeida M."/>
            <person name="Juncker A.S."/>
            <person name="Rasmussen S."/>
            <person name="Li J."/>
            <person name="Sunagawa S."/>
            <person name="Plichta D."/>
            <person name="Gautier L."/>
            <person name="Le Chatelier E."/>
            <person name="Peletier E."/>
            <person name="Bonde I."/>
            <person name="Nielsen T."/>
            <person name="Manichanh C."/>
            <person name="Arumugam M."/>
            <person name="Batto J."/>
            <person name="Santos M.B.Q.D."/>
            <person name="Blom N."/>
            <person name="Borruel N."/>
            <person name="Burgdorf K.S."/>
            <person name="Boumezbeur F."/>
            <person name="Casellas F."/>
            <person name="Dore J."/>
            <person name="Guarner F."/>
            <person name="Hansen T."/>
            <person name="Hildebrand F."/>
            <person name="Kaas R.S."/>
            <person name="Kennedy S."/>
            <person name="Kristiansen K."/>
            <person name="Kultima J.R."/>
            <person name="Leonard P."/>
            <person name="Levenez F."/>
            <person name="Lund O."/>
            <person name="Moumen B."/>
            <person name="Le Paslier D."/>
            <person name="Pons N."/>
            <person name="Pedersen O."/>
            <person name="Prifti E."/>
            <person name="Qin J."/>
            <person name="Raes J."/>
            <person name="Tap J."/>
            <person name="Tims S."/>
            <person name="Ussery D.W."/>
            <person name="Yamada T."/>
            <person name="MetaHit consortium"/>
            <person name="Renault P."/>
            <person name="Sicheritz-Ponten T."/>
            <person name="Bork P."/>
            <person name="Wang J."/>
            <person name="Brunak S."/>
            <person name="Ehrlich S.D."/>
        </authorList>
    </citation>
    <scope>NUCLEOTIDE SEQUENCE [LARGE SCALE GENOMIC DNA]</scope>
</reference>
<dbReference type="InterPro" id="IPR051786">
    <property type="entry name" value="ASN_synthetase/amidase"/>
</dbReference>